<feature type="transmembrane region" description="Helical" evidence="1">
    <location>
        <begin position="136"/>
        <end position="157"/>
    </location>
</feature>
<dbReference type="PANTHER" id="PTHR40407:SF1">
    <property type="entry name" value="HEPARAN-ALPHA-GLUCOSAMINIDE N-ACETYLTRANSFERASE CATALYTIC DOMAIN-CONTAINING PROTEIN"/>
    <property type="match status" value="1"/>
</dbReference>
<dbReference type="OrthoDB" id="508112at2"/>
<accession>A0A5C6Q303</accession>
<name>A0A5C6Q303_9GAMM</name>
<feature type="transmembrane region" description="Helical" evidence="1">
    <location>
        <begin position="71"/>
        <end position="93"/>
    </location>
</feature>
<feature type="transmembrane region" description="Helical" evidence="1">
    <location>
        <begin position="374"/>
        <end position="398"/>
    </location>
</feature>
<keyword evidence="5" id="KW-1185">Reference proteome</keyword>
<dbReference type="Proteomes" id="UP000321525">
    <property type="component" value="Unassembled WGS sequence"/>
</dbReference>
<keyword evidence="1" id="KW-0812">Transmembrane</keyword>
<dbReference type="PANTHER" id="PTHR40407">
    <property type="entry name" value="MEMBRANE PROTEIN-LIKE PROTEIN"/>
    <property type="match status" value="1"/>
</dbReference>
<organism evidence="4 6">
    <name type="scientific">Colwellia hornerae</name>
    <dbReference type="NCBI Taxonomy" id="89402"/>
    <lineage>
        <taxon>Bacteria</taxon>
        <taxon>Pseudomonadati</taxon>
        <taxon>Pseudomonadota</taxon>
        <taxon>Gammaproteobacteria</taxon>
        <taxon>Alteromonadales</taxon>
        <taxon>Colwelliaceae</taxon>
        <taxon>Colwellia</taxon>
    </lineage>
</organism>
<dbReference type="InterPro" id="IPR012429">
    <property type="entry name" value="HGSNAT_cat"/>
</dbReference>
<feature type="transmembrane region" description="Helical" evidence="1">
    <location>
        <begin position="247"/>
        <end position="267"/>
    </location>
</feature>
<evidence type="ECO:0000313" key="3">
    <source>
        <dbReference type="EMBL" id="TWX54485.1"/>
    </source>
</evidence>
<comment type="caution">
    <text evidence="4">The sequence shown here is derived from an EMBL/GenBank/DDBJ whole genome shotgun (WGS) entry which is preliminary data.</text>
</comment>
<feature type="transmembrane region" description="Helical" evidence="1">
    <location>
        <begin position="214"/>
        <end position="235"/>
    </location>
</feature>
<feature type="domain" description="Heparan-alpha-glucosaminide N-acetyltransferase catalytic" evidence="2">
    <location>
        <begin position="23"/>
        <end position="243"/>
    </location>
</feature>
<dbReference type="AlphaFoldDB" id="A0A5C6Q303"/>
<gene>
    <name evidence="3" type="ORF">ESZ26_17595</name>
    <name evidence="4" type="ORF">ESZ27_17180</name>
</gene>
<feature type="transmembrane region" description="Helical" evidence="1">
    <location>
        <begin position="293"/>
        <end position="313"/>
    </location>
</feature>
<evidence type="ECO:0000256" key="1">
    <source>
        <dbReference type="SAM" id="Phobius"/>
    </source>
</evidence>
<proteinExistence type="predicted"/>
<sequence>MTFIYIYPLSRQLMSISDQSTNRLDAIDLVRGFAVVLMAIDHVRDFFYYASTTNDPMATGSIEFDLFFTRFITHFCAPTFIFLAGTSAGLMALRKSKHDLAQHLIKRGLWLIFVEVVIISFGWTFSPFGIPEIGGATLIIMQVIWAIGASMIILGILQYLPVKLVLAMSITIILGHNLLDNTWPKPGNGGFDVAPLWVALHAQSSVILAKLHLFFVYPLLPWIGVMALGFSTARVFSLAPGIRKKSLLIVGISLCTTFMILRLFNLYGEPIAWISNTESWLQTTMNFMNVSKYPPSLLFLCMTLGPCFILLALAENCKGKLAQILTIFGRTPFLFYVAHIYLIHLLASLTGIVLGHNPEKMIGSFIFYPEDWGFSLPIVYIVWLAVLLMLYPLCAWFAKIKKTAKNWWLSYL</sequence>
<keyword evidence="1" id="KW-0472">Membrane</keyword>
<feature type="transmembrane region" description="Helical" evidence="1">
    <location>
        <begin position="109"/>
        <end position="130"/>
    </location>
</feature>
<dbReference type="Pfam" id="PF07786">
    <property type="entry name" value="HGSNAT_cat"/>
    <property type="match status" value="1"/>
</dbReference>
<evidence type="ECO:0000313" key="4">
    <source>
        <dbReference type="EMBL" id="TWX63265.1"/>
    </source>
</evidence>
<feature type="transmembrane region" description="Helical" evidence="1">
    <location>
        <begin position="164"/>
        <end position="179"/>
    </location>
</feature>
<protein>
    <submittedName>
        <fullName evidence="4">DUF1624 domain-containing protein</fullName>
    </submittedName>
</protein>
<dbReference type="Proteomes" id="UP000321917">
    <property type="component" value="Unassembled WGS sequence"/>
</dbReference>
<evidence type="ECO:0000259" key="2">
    <source>
        <dbReference type="Pfam" id="PF07786"/>
    </source>
</evidence>
<feature type="transmembrane region" description="Helical" evidence="1">
    <location>
        <begin position="333"/>
        <end position="354"/>
    </location>
</feature>
<evidence type="ECO:0000313" key="5">
    <source>
        <dbReference type="Proteomes" id="UP000321525"/>
    </source>
</evidence>
<keyword evidence="1" id="KW-1133">Transmembrane helix</keyword>
<dbReference type="EMBL" id="VOLR01000035">
    <property type="protein sequence ID" value="TWX54485.1"/>
    <property type="molecule type" value="Genomic_DNA"/>
</dbReference>
<reference evidence="4 6" key="1">
    <citation type="submission" date="2019-07" db="EMBL/GenBank/DDBJ databases">
        <title>Genomes of sea-ice associated Colwellia species.</title>
        <authorList>
            <person name="Bowman J.P."/>
        </authorList>
    </citation>
    <scope>NUCLEOTIDE SEQUENCE [LARGE SCALE GENOMIC DNA]</scope>
    <source>
        <strain evidence="3 5">ACAM 607</strain>
        <strain evidence="4 6">IC036</strain>
    </source>
</reference>
<evidence type="ECO:0000313" key="6">
    <source>
        <dbReference type="Proteomes" id="UP000321917"/>
    </source>
</evidence>
<dbReference type="EMBL" id="VOLQ01000047">
    <property type="protein sequence ID" value="TWX63265.1"/>
    <property type="molecule type" value="Genomic_DNA"/>
</dbReference>